<evidence type="ECO:0000313" key="1">
    <source>
        <dbReference type="EMBL" id="NHC14732.1"/>
    </source>
</evidence>
<dbReference type="EMBL" id="JAANNP010000010">
    <property type="protein sequence ID" value="NHC14732.1"/>
    <property type="molecule type" value="Genomic_DNA"/>
</dbReference>
<organism evidence="1 2">
    <name type="scientific">Motilibacter deserti</name>
    <dbReference type="NCBI Taxonomy" id="2714956"/>
    <lineage>
        <taxon>Bacteria</taxon>
        <taxon>Bacillati</taxon>
        <taxon>Actinomycetota</taxon>
        <taxon>Actinomycetes</taxon>
        <taxon>Motilibacterales</taxon>
        <taxon>Motilibacteraceae</taxon>
        <taxon>Motilibacter</taxon>
    </lineage>
</organism>
<reference evidence="1 2" key="1">
    <citation type="submission" date="2020-03" db="EMBL/GenBank/DDBJ databases">
        <title>Two novel Motilibacter sp.</title>
        <authorList>
            <person name="Liu S."/>
        </authorList>
    </citation>
    <scope>NUCLEOTIDE SEQUENCE [LARGE SCALE GENOMIC DNA]</scope>
    <source>
        <strain evidence="1 2">E257</strain>
    </source>
</reference>
<protein>
    <recommendedName>
        <fullName evidence="3">Peptidase C80 domain-containing protein</fullName>
    </recommendedName>
</protein>
<dbReference type="Proteomes" id="UP000800981">
    <property type="component" value="Unassembled WGS sequence"/>
</dbReference>
<gene>
    <name evidence="1" type="ORF">G9H71_13165</name>
</gene>
<keyword evidence="2" id="KW-1185">Reference proteome</keyword>
<name>A0ABX0GYT9_9ACTN</name>
<proteinExistence type="predicted"/>
<evidence type="ECO:0000313" key="2">
    <source>
        <dbReference type="Proteomes" id="UP000800981"/>
    </source>
</evidence>
<sequence>MAYTSESAIDFYNLLAIDYAIQTGGTPPVKLLAAATPAEIAGQPTLYIVAHGLQGSAGHYNADEIAGLISGAVSKHKGVVALSRVVFLTCWAGTSPPGGESVVDAVAKALSSYKGISVRGPKGASILHRLALGGDAVVVDSTRQGIKRAAGATGSGPATTTTAGITKMTNAFAIQAEKRKKYGPSTEEEKAIMDALAQPDIVRRAEAATKATAPFVAKFVRSLDRYQLVIKRGDDWSDRVS</sequence>
<comment type="caution">
    <text evidence="1">The sequence shown here is derived from an EMBL/GenBank/DDBJ whole genome shotgun (WGS) entry which is preliminary data.</text>
</comment>
<evidence type="ECO:0008006" key="3">
    <source>
        <dbReference type="Google" id="ProtNLM"/>
    </source>
</evidence>
<accession>A0ABX0GYT9</accession>
<dbReference type="RefSeq" id="WP_166282552.1">
    <property type="nucleotide sequence ID" value="NZ_JAANNP010000010.1"/>
</dbReference>